<organism evidence="1">
    <name type="scientific">Spodoptera frugiperda</name>
    <name type="common">Fall armyworm</name>
    <dbReference type="NCBI Taxonomy" id="7108"/>
    <lineage>
        <taxon>Eukaryota</taxon>
        <taxon>Metazoa</taxon>
        <taxon>Ecdysozoa</taxon>
        <taxon>Arthropoda</taxon>
        <taxon>Hexapoda</taxon>
        <taxon>Insecta</taxon>
        <taxon>Pterygota</taxon>
        <taxon>Neoptera</taxon>
        <taxon>Endopterygota</taxon>
        <taxon>Lepidoptera</taxon>
        <taxon>Glossata</taxon>
        <taxon>Ditrysia</taxon>
        <taxon>Noctuoidea</taxon>
        <taxon>Noctuidae</taxon>
        <taxon>Amphipyrinae</taxon>
        <taxon>Spodoptera</taxon>
    </lineage>
</organism>
<evidence type="ECO:0000313" key="1">
    <source>
        <dbReference type="EMBL" id="SOQ55687.1"/>
    </source>
</evidence>
<gene>
    <name evidence="1" type="ORF">SFRICE_038089</name>
</gene>
<sequence>MPTTVMERKVIETDAHKSPPGMITSPGRKILLFVGNFTRRSLKCKGQRALNIELSPLIHATSTSQEMFHIEEHNAPFQVLY</sequence>
<reference evidence="1" key="1">
    <citation type="submission" date="2016-07" db="EMBL/GenBank/DDBJ databases">
        <authorList>
            <person name="Bretaudeau A."/>
        </authorList>
    </citation>
    <scope>NUCLEOTIDE SEQUENCE</scope>
    <source>
        <strain evidence="1">Rice</strain>
        <tissue evidence="1">Whole body</tissue>
    </source>
</reference>
<name>A0A2H1WRP6_SPOFR</name>
<accession>A0A2H1WRP6</accession>
<dbReference type="AlphaFoldDB" id="A0A2H1WRP6"/>
<proteinExistence type="predicted"/>
<protein>
    <submittedName>
        <fullName evidence="1">SFRICE_038089</fullName>
    </submittedName>
</protein>
<dbReference type="EMBL" id="ODYU01010522">
    <property type="protein sequence ID" value="SOQ55687.1"/>
    <property type="molecule type" value="Genomic_DNA"/>
</dbReference>